<sequence length="453" mass="51063">MKRRTFIKTVSAAATVPLLWGNSKSWAGANDRINVAVIGIKGQGKAHIKAYQELENVNVVALCDVDENLFPERVQKYFVDKNLPKPKQYWDIRKLLEDKDIDAISITTPNHWHTLIAIWAMQAGKHVSVEKPCCHNIFEGQQLVNAAKKYGLIVQDGAEQRSNPCAQSMAKFLHRGGLGEVYLAKGICYKWRDTIGKTPDEPVPDGVHYDMWLGPAPKRPFSQNRFHYKWHWNWDYGNGDMGNQGVHEMDVARWGLGVKLPTKVSAMGGHFMFDDDQNTPNTLSAVFEFPNDQGGGDKKKILQFETRHWICNNEGDLSKGFNVKDEDGGYMTSNVNVVGNLFFGSEGYMSKTVNNWKTFMGKHREPGKTGGGLGNHYQNFTDAIRANDSDILTAPIEEGFYSCALVHLANISYRLGRTINFDPDKQVIIGDEEASTMLTREYREPFVVPEIKI</sequence>
<dbReference type="InterPro" id="IPR043906">
    <property type="entry name" value="Gfo/Idh/MocA_OxRdtase_bact_C"/>
</dbReference>
<dbReference type="InterPro" id="IPR000683">
    <property type="entry name" value="Gfo/Idh/MocA-like_OxRdtase_N"/>
</dbReference>
<protein>
    <submittedName>
        <fullName evidence="3">NADH-dependent dehydrogenase</fullName>
    </submittedName>
</protein>
<dbReference type="InterPro" id="IPR036291">
    <property type="entry name" value="NAD(P)-bd_dom_sf"/>
</dbReference>
<gene>
    <name evidence="3" type="ORF">MNBD_IGNAVI01-1896</name>
</gene>
<name>A0A3B1CDS2_9ZZZZ</name>
<dbReference type="AlphaFoldDB" id="A0A3B1CDS2"/>
<dbReference type="InterPro" id="IPR050463">
    <property type="entry name" value="Gfo/Idh/MocA_oxidrdct_glycsds"/>
</dbReference>
<dbReference type="PANTHER" id="PTHR43818:SF5">
    <property type="entry name" value="OXIDOREDUCTASE FAMILY PROTEIN"/>
    <property type="match status" value="1"/>
</dbReference>
<feature type="domain" description="Gfo/Idh/MocA-like oxidoreductase bacterial type C-terminal" evidence="2">
    <location>
        <begin position="186"/>
        <end position="257"/>
    </location>
</feature>
<dbReference type="EMBL" id="UOGD01000003">
    <property type="protein sequence ID" value="VAX14957.1"/>
    <property type="molecule type" value="Genomic_DNA"/>
</dbReference>
<feature type="domain" description="Gfo/Idh/MocA-like oxidoreductase N-terminal" evidence="1">
    <location>
        <begin position="33"/>
        <end position="155"/>
    </location>
</feature>
<feature type="domain" description="Gfo/Idh/MocA-like oxidoreductase bacterial type C-terminal" evidence="2">
    <location>
        <begin position="376"/>
        <end position="446"/>
    </location>
</feature>
<dbReference type="Pfam" id="PF19051">
    <property type="entry name" value="GFO_IDH_MocA_C2"/>
    <property type="match status" value="2"/>
</dbReference>
<dbReference type="PANTHER" id="PTHR43818">
    <property type="entry name" value="BCDNA.GH03377"/>
    <property type="match status" value="1"/>
</dbReference>
<dbReference type="SUPFAM" id="SSF51735">
    <property type="entry name" value="NAD(P)-binding Rossmann-fold domains"/>
    <property type="match status" value="1"/>
</dbReference>
<evidence type="ECO:0000259" key="1">
    <source>
        <dbReference type="Pfam" id="PF01408"/>
    </source>
</evidence>
<organism evidence="3">
    <name type="scientific">hydrothermal vent metagenome</name>
    <dbReference type="NCBI Taxonomy" id="652676"/>
    <lineage>
        <taxon>unclassified sequences</taxon>
        <taxon>metagenomes</taxon>
        <taxon>ecological metagenomes</taxon>
    </lineage>
</organism>
<proteinExistence type="predicted"/>
<accession>A0A3B1CDS2</accession>
<dbReference type="Gene3D" id="3.40.50.720">
    <property type="entry name" value="NAD(P)-binding Rossmann-like Domain"/>
    <property type="match status" value="1"/>
</dbReference>
<evidence type="ECO:0000313" key="3">
    <source>
        <dbReference type="EMBL" id="VAX14957.1"/>
    </source>
</evidence>
<dbReference type="Gene3D" id="3.30.360.10">
    <property type="entry name" value="Dihydrodipicolinate Reductase, domain 2"/>
    <property type="match status" value="1"/>
</dbReference>
<dbReference type="GO" id="GO:0000166">
    <property type="term" value="F:nucleotide binding"/>
    <property type="evidence" value="ECO:0007669"/>
    <property type="project" value="InterPro"/>
</dbReference>
<dbReference type="SUPFAM" id="SSF55347">
    <property type="entry name" value="Glyceraldehyde-3-phosphate dehydrogenase-like, C-terminal domain"/>
    <property type="match status" value="1"/>
</dbReference>
<evidence type="ECO:0000259" key="2">
    <source>
        <dbReference type="Pfam" id="PF19051"/>
    </source>
</evidence>
<reference evidence="3" key="1">
    <citation type="submission" date="2018-06" db="EMBL/GenBank/DDBJ databases">
        <authorList>
            <person name="Zhirakovskaya E."/>
        </authorList>
    </citation>
    <scope>NUCLEOTIDE SEQUENCE</scope>
</reference>
<dbReference type="Pfam" id="PF01408">
    <property type="entry name" value="GFO_IDH_MocA"/>
    <property type="match status" value="1"/>
</dbReference>